<evidence type="ECO:0000256" key="1">
    <source>
        <dbReference type="SAM" id="Phobius"/>
    </source>
</evidence>
<evidence type="ECO:0000313" key="3">
    <source>
        <dbReference type="Proteomes" id="UP000018144"/>
    </source>
</evidence>
<dbReference type="AlphaFoldDB" id="U4LEG5"/>
<keyword evidence="1" id="KW-0472">Membrane</keyword>
<name>U4LEG5_PYROM</name>
<dbReference type="Proteomes" id="UP000018144">
    <property type="component" value="Unassembled WGS sequence"/>
</dbReference>
<sequence length="51" mass="5763">MGFKTRLSRASYILGISVSIFLLDLYFIEGCFQQSIAITPRSTGFDRVTEL</sequence>
<keyword evidence="1" id="KW-1133">Transmembrane helix</keyword>
<proteinExistence type="predicted"/>
<accession>U4LEG5</accession>
<protein>
    <submittedName>
        <fullName evidence="2">Uncharacterized protein</fullName>
    </submittedName>
</protein>
<organism evidence="2 3">
    <name type="scientific">Pyronema omphalodes (strain CBS 100304)</name>
    <name type="common">Pyronema confluens</name>
    <dbReference type="NCBI Taxonomy" id="1076935"/>
    <lineage>
        <taxon>Eukaryota</taxon>
        <taxon>Fungi</taxon>
        <taxon>Dikarya</taxon>
        <taxon>Ascomycota</taxon>
        <taxon>Pezizomycotina</taxon>
        <taxon>Pezizomycetes</taxon>
        <taxon>Pezizales</taxon>
        <taxon>Pyronemataceae</taxon>
        <taxon>Pyronema</taxon>
    </lineage>
</organism>
<evidence type="ECO:0000313" key="2">
    <source>
        <dbReference type="EMBL" id="CCX30514.1"/>
    </source>
</evidence>
<keyword evidence="1" id="KW-0812">Transmembrane</keyword>
<feature type="transmembrane region" description="Helical" evidence="1">
    <location>
        <begin position="12"/>
        <end position="28"/>
    </location>
</feature>
<keyword evidence="3" id="KW-1185">Reference proteome</keyword>
<dbReference type="EMBL" id="HF935441">
    <property type="protein sequence ID" value="CCX30514.1"/>
    <property type="molecule type" value="Genomic_DNA"/>
</dbReference>
<reference evidence="2 3" key="1">
    <citation type="journal article" date="2013" name="PLoS Genet.">
        <title>The genome and development-dependent transcriptomes of Pyronema confluens: a window into fungal evolution.</title>
        <authorList>
            <person name="Traeger S."/>
            <person name="Altegoer F."/>
            <person name="Freitag M."/>
            <person name="Gabaldon T."/>
            <person name="Kempken F."/>
            <person name="Kumar A."/>
            <person name="Marcet-Houben M."/>
            <person name="Poggeler S."/>
            <person name="Stajich J.E."/>
            <person name="Nowrousian M."/>
        </authorList>
    </citation>
    <scope>NUCLEOTIDE SEQUENCE [LARGE SCALE GENOMIC DNA]</scope>
    <source>
        <strain evidence="3">CBS 100304</strain>
        <tissue evidence="2">Vegetative mycelium</tissue>
    </source>
</reference>
<gene>
    <name evidence="2" type="ORF">PCON_08713</name>
</gene>